<sequence>MSNTAHNQRMDCVNLIQKLSVLPQWPQIPQITDGGREGNAEVRGKSWVAEENHTQHSAKSTLLVDDSLLKVILQPWNHLDLRPRVHPRTALDGSGNCGLGVGAKGAGEGGADEGEEGGEREGEREEDVGGGEVQGQPKEYDAALLVVIGILDHLKYENNMAGWMRTGGLLGVPAGAGALEEGEIHSATTAAAAASEDNLLKGGAGDAVGGAELDGENHRYLQHTRLGGLPKVAAGSGGEGGTRGSMPSGAVGGVILKCGPNALPSQPAWLVARQLMAHH</sequence>
<evidence type="ECO:0000256" key="1">
    <source>
        <dbReference type="SAM" id="MobiDB-lite"/>
    </source>
</evidence>
<organism evidence="2 3">
    <name type="scientific">Gymnopilus junonius</name>
    <name type="common">Spectacular rustgill mushroom</name>
    <name type="synonym">Gymnopilus spectabilis subsp. junonius</name>
    <dbReference type="NCBI Taxonomy" id="109634"/>
    <lineage>
        <taxon>Eukaryota</taxon>
        <taxon>Fungi</taxon>
        <taxon>Dikarya</taxon>
        <taxon>Basidiomycota</taxon>
        <taxon>Agaricomycotina</taxon>
        <taxon>Agaricomycetes</taxon>
        <taxon>Agaricomycetidae</taxon>
        <taxon>Agaricales</taxon>
        <taxon>Agaricineae</taxon>
        <taxon>Hymenogastraceae</taxon>
        <taxon>Gymnopilus</taxon>
    </lineage>
</organism>
<evidence type="ECO:0000313" key="2">
    <source>
        <dbReference type="EMBL" id="KAF8873903.1"/>
    </source>
</evidence>
<feature type="compositionally biased region" description="Gly residues" evidence="1">
    <location>
        <begin position="95"/>
        <end position="109"/>
    </location>
</feature>
<comment type="caution">
    <text evidence="2">The sequence shown here is derived from an EMBL/GenBank/DDBJ whole genome shotgun (WGS) entry which is preliminary data.</text>
</comment>
<protein>
    <recommendedName>
        <fullName evidence="4">FCP1 homology domain-containing protein</fullName>
    </recommendedName>
</protein>
<name>A0A9P5N9B4_GYMJU</name>
<keyword evidence="3" id="KW-1185">Reference proteome</keyword>
<dbReference type="EMBL" id="JADNYJ010000226">
    <property type="protein sequence ID" value="KAF8873903.1"/>
    <property type="molecule type" value="Genomic_DNA"/>
</dbReference>
<dbReference type="AlphaFoldDB" id="A0A9P5N9B4"/>
<proteinExistence type="predicted"/>
<evidence type="ECO:0000313" key="3">
    <source>
        <dbReference type="Proteomes" id="UP000724874"/>
    </source>
</evidence>
<reference evidence="2" key="1">
    <citation type="submission" date="2020-11" db="EMBL/GenBank/DDBJ databases">
        <authorList>
            <consortium name="DOE Joint Genome Institute"/>
            <person name="Ahrendt S."/>
            <person name="Riley R."/>
            <person name="Andreopoulos W."/>
            <person name="LaButti K."/>
            <person name="Pangilinan J."/>
            <person name="Ruiz-duenas F.J."/>
            <person name="Barrasa J.M."/>
            <person name="Sanchez-Garcia M."/>
            <person name="Camarero S."/>
            <person name="Miyauchi S."/>
            <person name="Serrano A."/>
            <person name="Linde D."/>
            <person name="Babiker R."/>
            <person name="Drula E."/>
            <person name="Ayuso-Fernandez I."/>
            <person name="Pacheco R."/>
            <person name="Padilla G."/>
            <person name="Ferreira P."/>
            <person name="Barriuso J."/>
            <person name="Kellner H."/>
            <person name="Castanera R."/>
            <person name="Alfaro M."/>
            <person name="Ramirez L."/>
            <person name="Pisabarro A.G."/>
            <person name="Kuo A."/>
            <person name="Tritt A."/>
            <person name="Lipzen A."/>
            <person name="He G."/>
            <person name="Yan M."/>
            <person name="Ng V."/>
            <person name="Cullen D."/>
            <person name="Martin F."/>
            <person name="Rosso M.-N."/>
            <person name="Henrissat B."/>
            <person name="Hibbett D."/>
            <person name="Martinez A.T."/>
            <person name="Grigoriev I.V."/>
        </authorList>
    </citation>
    <scope>NUCLEOTIDE SEQUENCE</scope>
    <source>
        <strain evidence="2">AH 44721</strain>
    </source>
</reference>
<gene>
    <name evidence="2" type="ORF">CPB84DRAFT_1753122</name>
</gene>
<dbReference type="OrthoDB" id="1711508at2759"/>
<accession>A0A9P5N9B4</accession>
<dbReference type="Proteomes" id="UP000724874">
    <property type="component" value="Unassembled WGS sequence"/>
</dbReference>
<feature type="region of interest" description="Disordered" evidence="1">
    <location>
        <begin position="95"/>
        <end position="135"/>
    </location>
</feature>
<evidence type="ECO:0008006" key="4">
    <source>
        <dbReference type="Google" id="ProtNLM"/>
    </source>
</evidence>